<dbReference type="Pfam" id="PF02720">
    <property type="entry name" value="DUF222"/>
    <property type="match status" value="1"/>
</dbReference>
<dbReference type="Pfam" id="PF02586">
    <property type="entry name" value="SRAP"/>
    <property type="match status" value="1"/>
</dbReference>
<keyword evidence="3" id="KW-0227">DNA damage</keyword>
<dbReference type="InterPro" id="IPR003738">
    <property type="entry name" value="SRAP"/>
</dbReference>
<evidence type="ECO:0000256" key="7">
    <source>
        <dbReference type="ARBA" id="ARBA00023239"/>
    </source>
</evidence>
<evidence type="ECO:0000256" key="4">
    <source>
        <dbReference type="ARBA" id="ARBA00022801"/>
    </source>
</evidence>
<feature type="compositionally biased region" description="Low complexity" evidence="9">
    <location>
        <begin position="479"/>
        <end position="502"/>
    </location>
</feature>
<feature type="compositionally biased region" description="Pro residues" evidence="9">
    <location>
        <begin position="436"/>
        <end position="446"/>
    </location>
</feature>
<evidence type="ECO:0000256" key="6">
    <source>
        <dbReference type="ARBA" id="ARBA00023125"/>
    </source>
</evidence>
<dbReference type="GO" id="GO:0106300">
    <property type="term" value="P:protein-DNA covalent cross-linking repair"/>
    <property type="evidence" value="ECO:0007669"/>
    <property type="project" value="InterPro"/>
</dbReference>
<organism evidence="11 12">
    <name type="scientific">Modestobacter italicus (strain DSM 44449 / CECT 9708 / BC 501)</name>
    <dbReference type="NCBI Taxonomy" id="2732864"/>
    <lineage>
        <taxon>Bacteria</taxon>
        <taxon>Bacillati</taxon>
        <taxon>Actinomycetota</taxon>
        <taxon>Actinomycetes</taxon>
        <taxon>Geodermatophilales</taxon>
        <taxon>Geodermatophilaceae</taxon>
        <taxon>Modestobacter</taxon>
    </lineage>
</organism>
<keyword evidence="6" id="KW-0238">DNA-binding</keyword>
<reference evidence="11 12" key="1">
    <citation type="journal article" date="2012" name="J. Bacteriol.">
        <title>Genome Sequence of Radiation-Resistant Modestobacter marinus Strain BC501, a Representative Actinobacterium That Thrives on Calcareous Stone Surfaces.</title>
        <authorList>
            <person name="Normand P."/>
            <person name="Gury J."/>
            <person name="Pujic P."/>
            <person name="Chouaia B."/>
            <person name="Crotti E."/>
            <person name="Brusetti L."/>
            <person name="Daffonchio D."/>
            <person name="Vacherie B."/>
            <person name="Barbe V."/>
            <person name="Medigue C."/>
            <person name="Calteau A."/>
            <person name="Ghodhbane-Gtari F."/>
            <person name="Essoussi I."/>
            <person name="Nouioui I."/>
            <person name="Abbassi-Ghozzi I."/>
            <person name="Gtari M."/>
        </authorList>
    </citation>
    <scope>NUCLEOTIDE SEQUENCE [LARGE SCALE GENOMIC DNA]</scope>
    <source>
        <strain evidence="12">BC 501</strain>
    </source>
</reference>
<dbReference type="AlphaFoldDB" id="I4F2W1"/>
<dbReference type="STRING" id="477641.MODMU_4591"/>
<dbReference type="InterPro" id="IPR003870">
    <property type="entry name" value="DUF222"/>
</dbReference>
<protein>
    <recommendedName>
        <fullName evidence="8">Abasic site processing protein</fullName>
        <ecNumber evidence="8">3.4.-.-</ecNumber>
    </recommendedName>
</protein>
<feature type="region of interest" description="Disordered" evidence="9">
    <location>
        <begin position="433"/>
        <end position="505"/>
    </location>
</feature>
<dbReference type="HOGENOM" id="CLU_366738_0_0_11"/>
<dbReference type="GO" id="GO:0016829">
    <property type="term" value="F:lyase activity"/>
    <property type="evidence" value="ECO:0007669"/>
    <property type="project" value="UniProtKB-KW"/>
</dbReference>
<evidence type="ECO:0000256" key="2">
    <source>
        <dbReference type="ARBA" id="ARBA00022670"/>
    </source>
</evidence>
<evidence type="ECO:0000256" key="5">
    <source>
        <dbReference type="ARBA" id="ARBA00023124"/>
    </source>
</evidence>
<dbReference type="PANTHER" id="PTHR13604:SF0">
    <property type="entry name" value="ABASIC SITE PROCESSING PROTEIN HMCES"/>
    <property type="match status" value="1"/>
</dbReference>
<keyword evidence="4 8" id="KW-0378">Hydrolase</keyword>
<evidence type="ECO:0000256" key="3">
    <source>
        <dbReference type="ARBA" id="ARBA00022763"/>
    </source>
</evidence>
<sequence length="760" mass="81605">METTATAPGPEMPGSWRSRIDVVWIGDPHAEPDPVAMARSSSPEQAAARLQAIHRQRAQDTAEEAELILTMAGARPASADPQPGTPGARKSDWSGSGRGDGISEFFTAELATVLNLGRTTAAKKLDHALTWQKKLPGTFAALRAGELDERRAQTLAEVLMHTTAAVARQVEDALLPEASDLSVYRLKDRATELMVQLDAEAADVRREEAEKAADVHVYPNATDGRSTLAAELPTDEAVECYDIVDQLAKMLKADGDPRRIGALRAHVLSLLIRRPGDHGLPPVTANLTVTADLDGLAGKSSTAGEVNGLPITAAHVRELLARVSSLGLTPPEDGTLSFAITGPNGELLATLTPTDLDRLARRGCPQHPDSDCDCPVTGPPPETEAYEPTDRQRAFVTSRDRRCRFPNCGQRVGWSDLDHVISAACGGRHRLRQPVLPVPVPPPPQDLRPRLAVGDDPRGGPAGHHPVGRHPDHPTTGHATTTSRGSTPAAAARGRPAALLSSKPSPVREEIAVCGRYAASRRPEDLVVEFEAVAAEGQSPLPADYNVAPTKDVYVVRHKKERDAEGALTGGGHRELRSVRWGLVPSWAKDVSVGNRMLNARVESLTEKPAFRTAAATRRCLVPADGWYEWAPKQDAPGKQPYYVTPEDGSGLAFAGLWEVWGRGEDRLYTCTVVTAPAVGALAEVHPRMPLVLPRERWADWLDPAREDVTEVAEPTPPEFVERLEIRPVGAAVGNVANNGAQLTARQESVSAPADQPALF</sequence>
<feature type="domain" description="DUF222" evidence="10">
    <location>
        <begin position="107"/>
        <end position="321"/>
    </location>
</feature>
<dbReference type="InterPro" id="IPR036590">
    <property type="entry name" value="SRAP-like"/>
</dbReference>
<dbReference type="GO" id="GO:0003697">
    <property type="term" value="F:single-stranded DNA binding"/>
    <property type="evidence" value="ECO:0007669"/>
    <property type="project" value="InterPro"/>
</dbReference>
<proteinExistence type="inferred from homology"/>
<dbReference type="PANTHER" id="PTHR13604">
    <property type="entry name" value="DC12-RELATED"/>
    <property type="match status" value="1"/>
</dbReference>
<gene>
    <name evidence="11" type="ordered locus">MODMU_4591</name>
</gene>
<dbReference type="Proteomes" id="UP000006461">
    <property type="component" value="Chromosome"/>
</dbReference>
<evidence type="ECO:0000313" key="11">
    <source>
        <dbReference type="EMBL" id="CCH89974.1"/>
    </source>
</evidence>
<comment type="similarity">
    <text evidence="1 8">Belongs to the SOS response-associated peptidase family.</text>
</comment>
<feature type="region of interest" description="Disordered" evidence="9">
    <location>
        <begin position="27"/>
        <end position="47"/>
    </location>
</feature>
<feature type="region of interest" description="Disordered" evidence="9">
    <location>
        <begin position="365"/>
        <end position="391"/>
    </location>
</feature>
<dbReference type="KEGG" id="mmar:MODMU_4591"/>
<evidence type="ECO:0000256" key="9">
    <source>
        <dbReference type="SAM" id="MobiDB-lite"/>
    </source>
</evidence>
<dbReference type="EC" id="3.4.-.-" evidence="8"/>
<dbReference type="SUPFAM" id="SSF143081">
    <property type="entry name" value="BB1717-like"/>
    <property type="match status" value="1"/>
</dbReference>
<dbReference type="Gene3D" id="3.90.1680.10">
    <property type="entry name" value="SOS response associated peptidase-like"/>
    <property type="match status" value="1"/>
</dbReference>
<name>I4F2W1_MODI5</name>
<dbReference type="GO" id="GO:0008233">
    <property type="term" value="F:peptidase activity"/>
    <property type="evidence" value="ECO:0007669"/>
    <property type="project" value="UniProtKB-KW"/>
</dbReference>
<evidence type="ECO:0000259" key="10">
    <source>
        <dbReference type="Pfam" id="PF02720"/>
    </source>
</evidence>
<evidence type="ECO:0000256" key="8">
    <source>
        <dbReference type="RuleBase" id="RU364100"/>
    </source>
</evidence>
<dbReference type="eggNOG" id="COG2135">
    <property type="taxonomic scope" value="Bacteria"/>
</dbReference>
<keyword evidence="12" id="KW-1185">Reference proteome</keyword>
<keyword evidence="5" id="KW-0190">Covalent protein-DNA linkage</keyword>
<keyword evidence="7" id="KW-0456">Lyase</keyword>
<evidence type="ECO:0000256" key="1">
    <source>
        <dbReference type="ARBA" id="ARBA00008136"/>
    </source>
</evidence>
<keyword evidence="2 8" id="KW-0645">Protease</keyword>
<dbReference type="EMBL" id="FO203431">
    <property type="protein sequence ID" value="CCH89974.1"/>
    <property type="molecule type" value="Genomic_DNA"/>
</dbReference>
<dbReference type="GO" id="GO:0006508">
    <property type="term" value="P:proteolysis"/>
    <property type="evidence" value="ECO:0007669"/>
    <property type="project" value="UniProtKB-KW"/>
</dbReference>
<feature type="compositionally biased region" description="Basic and acidic residues" evidence="9">
    <location>
        <begin position="447"/>
        <end position="458"/>
    </location>
</feature>
<feature type="region of interest" description="Disordered" evidence="9">
    <location>
        <begin position="74"/>
        <end position="96"/>
    </location>
</feature>
<accession>I4F2W1</accession>
<evidence type="ECO:0000313" key="12">
    <source>
        <dbReference type="Proteomes" id="UP000006461"/>
    </source>
</evidence>